<dbReference type="InterPro" id="IPR015300">
    <property type="entry name" value="DNA-bd_pseudobarrel_sf"/>
</dbReference>
<reference evidence="8" key="1">
    <citation type="journal article" date="2014" name="Science">
        <title>Ancient hybridizations among the ancestral genomes of bread wheat.</title>
        <authorList>
            <consortium name="International Wheat Genome Sequencing Consortium,"/>
            <person name="Marcussen T."/>
            <person name="Sandve S.R."/>
            <person name="Heier L."/>
            <person name="Spannagl M."/>
            <person name="Pfeifer M."/>
            <person name="Jakobsen K.S."/>
            <person name="Wulff B.B."/>
            <person name="Steuernagel B."/>
            <person name="Mayer K.F."/>
            <person name="Olsen O.A."/>
        </authorList>
    </citation>
    <scope>NUCLEOTIDE SEQUENCE [LARGE SCALE GENOMIC DNA]</scope>
    <source>
        <strain evidence="8">cv. AL8/78</strain>
    </source>
</reference>
<dbReference type="PROSITE" id="PS50863">
    <property type="entry name" value="B3"/>
    <property type="match status" value="2"/>
</dbReference>
<keyword evidence="5" id="KW-0539">Nucleus</keyword>
<dbReference type="InterPro" id="IPR044837">
    <property type="entry name" value="REM16-like"/>
</dbReference>
<evidence type="ECO:0000256" key="5">
    <source>
        <dbReference type="ARBA" id="ARBA00023242"/>
    </source>
</evidence>
<accession>A0A453HD00</accession>
<dbReference type="PANTHER" id="PTHR31391">
    <property type="entry name" value="B3 DOMAIN-CONTAINING PROTEIN OS11G0197600-RELATED"/>
    <property type="match status" value="1"/>
</dbReference>
<keyword evidence="2" id="KW-0805">Transcription regulation</keyword>
<evidence type="ECO:0000313" key="8">
    <source>
        <dbReference type="Proteomes" id="UP000015105"/>
    </source>
</evidence>
<dbReference type="EnsemblPlants" id="AET4Gv20151400.1">
    <property type="protein sequence ID" value="AET4Gv20151400.1"/>
    <property type="gene ID" value="AET4Gv20151400"/>
</dbReference>
<dbReference type="Gramene" id="AET4Gv20151400.1">
    <property type="protein sequence ID" value="AET4Gv20151400.1"/>
    <property type="gene ID" value="AET4Gv20151400"/>
</dbReference>
<dbReference type="GO" id="GO:0005634">
    <property type="term" value="C:nucleus"/>
    <property type="evidence" value="ECO:0007669"/>
    <property type="project" value="UniProtKB-SubCell"/>
</dbReference>
<reference evidence="8" key="2">
    <citation type="journal article" date="2017" name="Nat. Plants">
        <title>The Aegilops tauschii genome reveals multiple impacts of transposons.</title>
        <authorList>
            <person name="Zhao G."/>
            <person name="Zou C."/>
            <person name="Li K."/>
            <person name="Wang K."/>
            <person name="Li T."/>
            <person name="Gao L."/>
            <person name="Zhang X."/>
            <person name="Wang H."/>
            <person name="Yang Z."/>
            <person name="Liu X."/>
            <person name="Jiang W."/>
            <person name="Mao L."/>
            <person name="Kong X."/>
            <person name="Jiao Y."/>
            <person name="Jia J."/>
        </authorList>
    </citation>
    <scope>NUCLEOTIDE SEQUENCE [LARGE SCALE GENOMIC DNA]</scope>
    <source>
        <strain evidence="8">cv. AL8/78</strain>
    </source>
</reference>
<dbReference type="GO" id="GO:0003677">
    <property type="term" value="F:DNA binding"/>
    <property type="evidence" value="ECO:0007669"/>
    <property type="project" value="UniProtKB-KW"/>
</dbReference>
<keyword evidence="8" id="KW-1185">Reference proteome</keyword>
<organism evidence="7 8">
    <name type="scientific">Aegilops tauschii subsp. strangulata</name>
    <name type="common">Goatgrass</name>
    <dbReference type="NCBI Taxonomy" id="200361"/>
    <lineage>
        <taxon>Eukaryota</taxon>
        <taxon>Viridiplantae</taxon>
        <taxon>Streptophyta</taxon>
        <taxon>Embryophyta</taxon>
        <taxon>Tracheophyta</taxon>
        <taxon>Spermatophyta</taxon>
        <taxon>Magnoliopsida</taxon>
        <taxon>Liliopsida</taxon>
        <taxon>Poales</taxon>
        <taxon>Poaceae</taxon>
        <taxon>BOP clade</taxon>
        <taxon>Pooideae</taxon>
        <taxon>Triticodae</taxon>
        <taxon>Triticeae</taxon>
        <taxon>Triticinae</taxon>
        <taxon>Aegilops</taxon>
    </lineage>
</organism>
<dbReference type="Gene3D" id="2.40.330.10">
    <property type="entry name" value="DNA-binding pseudobarrel domain"/>
    <property type="match status" value="2"/>
</dbReference>
<dbReference type="InterPro" id="IPR003340">
    <property type="entry name" value="B3_DNA-bd"/>
</dbReference>
<dbReference type="Proteomes" id="UP000015105">
    <property type="component" value="Chromosome 4D"/>
</dbReference>
<dbReference type="AlphaFoldDB" id="A0A453HD00"/>
<name>A0A453HD00_AEGTS</name>
<evidence type="ECO:0000313" key="7">
    <source>
        <dbReference type="EnsemblPlants" id="AET4Gv20151400.1"/>
    </source>
</evidence>
<keyword evidence="4" id="KW-0804">Transcription</keyword>
<dbReference type="SUPFAM" id="SSF101936">
    <property type="entry name" value="DNA-binding pseudobarrel domain"/>
    <property type="match status" value="2"/>
</dbReference>
<reference evidence="7" key="5">
    <citation type="journal article" date="2021" name="G3 (Bethesda)">
        <title>Aegilops tauschii genome assembly Aet v5.0 features greater sequence contiguity and improved annotation.</title>
        <authorList>
            <person name="Wang L."/>
            <person name="Zhu T."/>
            <person name="Rodriguez J.C."/>
            <person name="Deal K.R."/>
            <person name="Dubcovsky J."/>
            <person name="McGuire P.E."/>
            <person name="Lux T."/>
            <person name="Spannagl M."/>
            <person name="Mayer K.F.X."/>
            <person name="Baldrich P."/>
            <person name="Meyers B.C."/>
            <person name="Huo N."/>
            <person name="Gu Y.Q."/>
            <person name="Zhou H."/>
            <person name="Devos K.M."/>
            <person name="Bennetzen J.L."/>
            <person name="Unver T."/>
            <person name="Budak H."/>
            <person name="Gulick P.J."/>
            <person name="Galiba G."/>
            <person name="Kalapos B."/>
            <person name="Nelson D.R."/>
            <person name="Li P."/>
            <person name="You F.M."/>
            <person name="Luo M.C."/>
            <person name="Dvorak J."/>
        </authorList>
    </citation>
    <scope>NUCLEOTIDE SEQUENCE [LARGE SCALE GENOMIC DNA]</scope>
    <source>
        <strain evidence="7">cv. AL8/78</strain>
    </source>
</reference>
<protein>
    <recommendedName>
        <fullName evidence="6">TF-B3 domain-containing protein</fullName>
    </recommendedName>
</protein>
<dbReference type="CDD" id="cd10017">
    <property type="entry name" value="B3_DNA"/>
    <property type="match status" value="2"/>
</dbReference>
<sequence>MNGDCENCAFWRNHYYWEHMGDEKKQFSAVAKGDFKNNMRIPRELSTNLRSRISDTIKLSAPNGRAYDIVVTWEFGELVLRSGWDAFVTAHHVEENDTFLFIYHGNSNFEIHIFNSRGCEKMASCFQPPSEIFGAFPPSEPCDHHVLNEQAAPNPRHVQTQVEFDYTMSTGCHLTKSQDEKVVEIARKIRSEIPLYVAIMNKLNVNVKDCSINIPLRLVSHLKEEVGSAIIKLEAPDGNIYNVRARKHSEDQVVLQSDWDAFVAANHIQLNDLLIFHSKGKTRLKVLALDPSGCEKNSSCFYTKFRQDW</sequence>
<proteinExistence type="predicted"/>
<feature type="domain" description="TF-B3" evidence="6">
    <location>
        <begin position="197"/>
        <end position="292"/>
    </location>
</feature>
<reference evidence="7" key="4">
    <citation type="submission" date="2019-03" db="UniProtKB">
        <authorList>
            <consortium name="EnsemblPlants"/>
        </authorList>
    </citation>
    <scope>IDENTIFICATION</scope>
</reference>
<feature type="domain" description="TF-B3" evidence="6">
    <location>
        <begin position="24"/>
        <end position="117"/>
    </location>
</feature>
<reference evidence="7" key="3">
    <citation type="journal article" date="2017" name="Nature">
        <title>Genome sequence of the progenitor of the wheat D genome Aegilops tauschii.</title>
        <authorList>
            <person name="Luo M.C."/>
            <person name="Gu Y.Q."/>
            <person name="Puiu D."/>
            <person name="Wang H."/>
            <person name="Twardziok S.O."/>
            <person name="Deal K.R."/>
            <person name="Huo N."/>
            <person name="Zhu T."/>
            <person name="Wang L."/>
            <person name="Wang Y."/>
            <person name="McGuire P.E."/>
            <person name="Liu S."/>
            <person name="Long H."/>
            <person name="Ramasamy R.K."/>
            <person name="Rodriguez J.C."/>
            <person name="Van S.L."/>
            <person name="Yuan L."/>
            <person name="Wang Z."/>
            <person name="Xia Z."/>
            <person name="Xiao L."/>
            <person name="Anderson O.D."/>
            <person name="Ouyang S."/>
            <person name="Liang Y."/>
            <person name="Zimin A.V."/>
            <person name="Pertea G."/>
            <person name="Qi P."/>
            <person name="Bennetzen J.L."/>
            <person name="Dai X."/>
            <person name="Dawson M.W."/>
            <person name="Muller H.G."/>
            <person name="Kugler K."/>
            <person name="Rivarola-Duarte L."/>
            <person name="Spannagl M."/>
            <person name="Mayer K.F.X."/>
            <person name="Lu F.H."/>
            <person name="Bevan M.W."/>
            <person name="Leroy P."/>
            <person name="Li P."/>
            <person name="You F.M."/>
            <person name="Sun Q."/>
            <person name="Liu Z."/>
            <person name="Lyons E."/>
            <person name="Wicker T."/>
            <person name="Salzberg S.L."/>
            <person name="Devos K.M."/>
            <person name="Dvorak J."/>
        </authorList>
    </citation>
    <scope>NUCLEOTIDE SEQUENCE [LARGE SCALE GENOMIC DNA]</scope>
    <source>
        <strain evidence="7">cv. AL8/78</strain>
    </source>
</reference>
<dbReference type="SMART" id="SM01019">
    <property type="entry name" value="B3"/>
    <property type="match status" value="2"/>
</dbReference>
<evidence type="ECO:0000256" key="4">
    <source>
        <dbReference type="ARBA" id="ARBA00023163"/>
    </source>
</evidence>
<evidence type="ECO:0000256" key="1">
    <source>
        <dbReference type="ARBA" id="ARBA00004123"/>
    </source>
</evidence>
<dbReference type="STRING" id="200361.A0A453HD00"/>
<dbReference type="Pfam" id="PF02362">
    <property type="entry name" value="B3"/>
    <property type="match status" value="2"/>
</dbReference>
<dbReference type="PANTHER" id="PTHR31391:SF121">
    <property type="entry name" value="B3 DOMAIN-CONTAINING PROTEIN OS08G0325100-RELATED"/>
    <property type="match status" value="1"/>
</dbReference>
<comment type="subcellular location">
    <subcellularLocation>
        <location evidence="1">Nucleus</location>
    </subcellularLocation>
</comment>
<evidence type="ECO:0000256" key="2">
    <source>
        <dbReference type="ARBA" id="ARBA00023015"/>
    </source>
</evidence>
<evidence type="ECO:0000256" key="3">
    <source>
        <dbReference type="ARBA" id="ARBA00023125"/>
    </source>
</evidence>
<evidence type="ECO:0000259" key="6">
    <source>
        <dbReference type="PROSITE" id="PS50863"/>
    </source>
</evidence>
<keyword evidence="3" id="KW-0238">DNA-binding</keyword>